<feature type="region of interest" description="Disordered" evidence="1">
    <location>
        <begin position="47"/>
        <end position="70"/>
    </location>
</feature>
<reference evidence="2" key="1">
    <citation type="journal article" date="2020" name="Stud. Mycol.">
        <title>101 Dothideomycetes genomes: a test case for predicting lifestyles and emergence of pathogens.</title>
        <authorList>
            <person name="Haridas S."/>
            <person name="Albert R."/>
            <person name="Binder M."/>
            <person name="Bloem J."/>
            <person name="Labutti K."/>
            <person name="Salamov A."/>
            <person name="Andreopoulos B."/>
            <person name="Baker S."/>
            <person name="Barry K."/>
            <person name="Bills G."/>
            <person name="Bluhm B."/>
            <person name="Cannon C."/>
            <person name="Castanera R."/>
            <person name="Culley D."/>
            <person name="Daum C."/>
            <person name="Ezra D."/>
            <person name="Gonzalez J."/>
            <person name="Henrissat B."/>
            <person name="Kuo A."/>
            <person name="Liang C."/>
            <person name="Lipzen A."/>
            <person name="Lutzoni F."/>
            <person name="Magnuson J."/>
            <person name="Mondo S."/>
            <person name="Nolan M."/>
            <person name="Ohm R."/>
            <person name="Pangilinan J."/>
            <person name="Park H.-J."/>
            <person name="Ramirez L."/>
            <person name="Alfaro M."/>
            <person name="Sun H."/>
            <person name="Tritt A."/>
            <person name="Yoshinaga Y."/>
            <person name="Zwiers L.-H."/>
            <person name="Turgeon B."/>
            <person name="Goodwin S."/>
            <person name="Spatafora J."/>
            <person name="Crous P."/>
            <person name="Grigoriev I."/>
        </authorList>
    </citation>
    <scope>NUCLEOTIDE SEQUENCE</scope>
    <source>
        <strain evidence="2">CBS 123094</strain>
    </source>
</reference>
<feature type="compositionally biased region" description="Low complexity" evidence="1">
    <location>
        <begin position="589"/>
        <end position="598"/>
    </location>
</feature>
<evidence type="ECO:0000256" key="1">
    <source>
        <dbReference type="SAM" id="MobiDB-lite"/>
    </source>
</evidence>
<feature type="region of interest" description="Disordered" evidence="1">
    <location>
        <begin position="617"/>
        <end position="706"/>
    </location>
</feature>
<accession>A0A6A5WSC3</accession>
<evidence type="ECO:0000313" key="3">
    <source>
        <dbReference type="Proteomes" id="UP000799779"/>
    </source>
</evidence>
<keyword evidence="3" id="KW-1185">Reference proteome</keyword>
<proteinExistence type="predicted"/>
<feature type="compositionally biased region" description="Basic and acidic residues" evidence="1">
    <location>
        <begin position="47"/>
        <end position="63"/>
    </location>
</feature>
<evidence type="ECO:0000313" key="2">
    <source>
        <dbReference type="EMBL" id="KAF2004750.1"/>
    </source>
</evidence>
<name>A0A6A5WSC3_9PLEO</name>
<organism evidence="2 3">
    <name type="scientific">Amniculicola lignicola CBS 123094</name>
    <dbReference type="NCBI Taxonomy" id="1392246"/>
    <lineage>
        <taxon>Eukaryota</taxon>
        <taxon>Fungi</taxon>
        <taxon>Dikarya</taxon>
        <taxon>Ascomycota</taxon>
        <taxon>Pezizomycotina</taxon>
        <taxon>Dothideomycetes</taxon>
        <taxon>Pleosporomycetidae</taxon>
        <taxon>Pleosporales</taxon>
        <taxon>Amniculicolaceae</taxon>
        <taxon>Amniculicola</taxon>
    </lineage>
</organism>
<gene>
    <name evidence="2" type="ORF">P154DRAFT_571953</name>
</gene>
<feature type="compositionally biased region" description="Pro residues" evidence="1">
    <location>
        <begin position="637"/>
        <end position="652"/>
    </location>
</feature>
<dbReference type="EMBL" id="ML977566">
    <property type="protein sequence ID" value="KAF2004750.1"/>
    <property type="molecule type" value="Genomic_DNA"/>
</dbReference>
<feature type="compositionally biased region" description="Pro residues" evidence="1">
    <location>
        <begin position="539"/>
        <end position="548"/>
    </location>
</feature>
<feature type="region of interest" description="Disordered" evidence="1">
    <location>
        <begin position="222"/>
        <end position="278"/>
    </location>
</feature>
<feature type="region of interest" description="Disordered" evidence="1">
    <location>
        <begin position="147"/>
        <end position="206"/>
    </location>
</feature>
<feature type="compositionally biased region" description="Polar residues" evidence="1">
    <location>
        <begin position="231"/>
        <end position="264"/>
    </location>
</feature>
<feature type="region of interest" description="Disordered" evidence="1">
    <location>
        <begin position="445"/>
        <end position="598"/>
    </location>
</feature>
<protein>
    <submittedName>
        <fullName evidence="2">Uncharacterized protein</fullName>
    </submittedName>
</protein>
<dbReference type="AlphaFoldDB" id="A0A6A5WSC3"/>
<dbReference type="Proteomes" id="UP000799779">
    <property type="component" value="Unassembled WGS sequence"/>
</dbReference>
<feature type="compositionally biased region" description="Polar residues" evidence="1">
    <location>
        <begin position="553"/>
        <end position="569"/>
    </location>
</feature>
<sequence length="706" mass="77370">MDAYFPIHLPYGLSPLHRYCQATGRGVALPYRETIEGIGAGALDGRLDGKSDGKGDGKLDGKIEGAGTRTPRFLTPTLEELRRWYNPDLRPLFRVGSYGTLGNEEGGFDEDWVDRARKIGEEIRESLVMMKKEEVIVVTSGDEGEGGVLIRKEKRQKTSCHYERDPSSSSTRPSTRPPSTLRSIPIPSNRNPAIIPPSPTRELPENLPRSASIHAFRRASTNQFGFHIKKNNASSQSRRSQTCNSRASPKSRQKNSAQNETTTFRPKPKKRRAESEESSDSVIFVGEWKASHRQNEKTKAVSSYAKSRSSTSISLPISFDGANQLNGGTVDQTMAFKSDPNFTLNDIPDFDIRRKVSRLRAVDPDSSVSRLYALLMQSGGSYETALGKVTLLARSSSTPYVQDKTTNIQPTPSRHAVRTTPIPVALESEEDEPKIRIKFEPSFFYDTDDGEGDNDRPLVPPKAGGAKQTLKGVVSTGKTPSGKILAGKIPIGKRSNGKTPTRKMPTRIPPRKSPQVAGATPRQTASKAYCQRANDLPQSPTPPPPPRQAWPLVTSSLPTDAHPQESSPVVRTKPRRTGGGKGSEGANDSSSPQPQSLSLASLSSFINIHPYKLPAVVRKKPRRIGRTKDVGSANDSSPPPQRLWSPYPPAPPTANTGKKRSLPTQSRQEHDLEDFVIPDEYPMVDPDGDFSGHATTSSESSDEWEI</sequence>
<feature type="compositionally biased region" description="Low complexity" evidence="1">
    <location>
        <begin position="167"/>
        <end position="183"/>
    </location>
</feature>